<sequence>MEGDIISGIVNGSQVDSKVLQAFQNNFVQVQNILDQNRLLINEINQNHDSKIPDNLTRNVGLIRELNNNIRRVVDLYEGLSSSMAKSAEASSESGETMKSGGKGGPKRIRSG</sequence>
<dbReference type="EMBL" id="NKQK01000023">
    <property type="protein sequence ID" value="PSR96195.1"/>
    <property type="molecule type" value="Genomic_DNA"/>
</dbReference>
<evidence type="ECO:0000313" key="7">
    <source>
        <dbReference type="EMBL" id="PSR96195.1"/>
    </source>
</evidence>
<evidence type="ECO:0000256" key="2">
    <source>
        <dbReference type="ARBA" id="ARBA00009514"/>
    </source>
</evidence>
<evidence type="ECO:0000256" key="1">
    <source>
        <dbReference type="ARBA" id="ARBA00004123"/>
    </source>
</evidence>
<reference evidence="8" key="2">
    <citation type="journal article" date="2018" name="BMC Genomics">
        <title>A manually annotated Actinidia chinensis var. chinensis (kiwifruit) genome highlights the challenges associated with draft genomes and gene prediction in plants.</title>
        <authorList>
            <person name="Pilkington S.M."/>
            <person name="Crowhurst R."/>
            <person name="Hilario E."/>
            <person name="Nardozza S."/>
            <person name="Fraser L."/>
            <person name="Peng Y."/>
            <person name="Gunaseelan K."/>
            <person name="Simpson R."/>
            <person name="Tahir J."/>
            <person name="Deroles S.C."/>
            <person name="Templeton K."/>
            <person name="Luo Z."/>
            <person name="Davy M."/>
            <person name="Cheng C."/>
            <person name="McNeilage M."/>
            <person name="Scaglione D."/>
            <person name="Liu Y."/>
            <person name="Zhang Q."/>
            <person name="Datson P."/>
            <person name="De Silva N."/>
            <person name="Gardiner S.E."/>
            <person name="Bassett H."/>
            <person name="Chagne D."/>
            <person name="McCallum J."/>
            <person name="Dzierzon H."/>
            <person name="Deng C."/>
            <person name="Wang Y.Y."/>
            <person name="Barron L."/>
            <person name="Manako K."/>
            <person name="Bowen J."/>
            <person name="Foster T.M."/>
            <person name="Erridge Z.A."/>
            <person name="Tiffin H."/>
            <person name="Waite C.N."/>
            <person name="Davies K.M."/>
            <person name="Grierson E.P."/>
            <person name="Laing W.A."/>
            <person name="Kirk R."/>
            <person name="Chen X."/>
            <person name="Wood M."/>
            <person name="Montefiori M."/>
            <person name="Brummell D.A."/>
            <person name="Schwinn K.E."/>
            <person name="Catanach A."/>
            <person name="Fullerton C."/>
            <person name="Li D."/>
            <person name="Meiyalaghan S."/>
            <person name="Nieuwenhuizen N."/>
            <person name="Read N."/>
            <person name="Prakash R."/>
            <person name="Hunter D."/>
            <person name="Zhang H."/>
            <person name="McKenzie M."/>
            <person name="Knabel M."/>
            <person name="Harris A."/>
            <person name="Allan A.C."/>
            <person name="Gleave A."/>
            <person name="Chen A."/>
            <person name="Janssen B.J."/>
            <person name="Plunkett B."/>
            <person name="Ampomah-Dwamena C."/>
            <person name="Voogd C."/>
            <person name="Leif D."/>
            <person name="Lafferty D."/>
            <person name="Souleyre E.J.F."/>
            <person name="Varkonyi-Gasic E."/>
            <person name="Gambi F."/>
            <person name="Hanley J."/>
            <person name="Yao J.L."/>
            <person name="Cheung J."/>
            <person name="David K.M."/>
            <person name="Warren B."/>
            <person name="Marsh K."/>
            <person name="Snowden K.C."/>
            <person name="Lin-Wang K."/>
            <person name="Brian L."/>
            <person name="Martinez-Sanchez M."/>
            <person name="Wang M."/>
            <person name="Ileperuma N."/>
            <person name="Macnee N."/>
            <person name="Campin R."/>
            <person name="McAtee P."/>
            <person name="Drummond R.S.M."/>
            <person name="Espley R.V."/>
            <person name="Ireland H.S."/>
            <person name="Wu R."/>
            <person name="Atkinson R.G."/>
            <person name="Karunairetnam S."/>
            <person name="Bulley S."/>
            <person name="Chunkath S."/>
            <person name="Hanley Z."/>
            <person name="Storey R."/>
            <person name="Thrimawithana A.H."/>
            <person name="Thomson S."/>
            <person name="David C."/>
            <person name="Testolin R."/>
            <person name="Huang H."/>
            <person name="Hellens R.P."/>
            <person name="Schaffer R.J."/>
        </authorList>
    </citation>
    <scope>NUCLEOTIDE SEQUENCE [LARGE SCALE GENOMIC DNA]</scope>
    <source>
        <strain evidence="8">cv. Red5</strain>
    </source>
</reference>
<organism evidence="7 8">
    <name type="scientific">Actinidia chinensis var. chinensis</name>
    <name type="common">Chinese soft-hair kiwi</name>
    <dbReference type="NCBI Taxonomy" id="1590841"/>
    <lineage>
        <taxon>Eukaryota</taxon>
        <taxon>Viridiplantae</taxon>
        <taxon>Streptophyta</taxon>
        <taxon>Embryophyta</taxon>
        <taxon>Tracheophyta</taxon>
        <taxon>Spermatophyta</taxon>
        <taxon>Magnoliopsida</taxon>
        <taxon>eudicotyledons</taxon>
        <taxon>Gunneridae</taxon>
        <taxon>Pentapetalae</taxon>
        <taxon>asterids</taxon>
        <taxon>Ericales</taxon>
        <taxon>Actinidiaceae</taxon>
        <taxon>Actinidia</taxon>
    </lineage>
</organism>
<protein>
    <submittedName>
        <fullName evidence="7">Protein ELF4-LIKE like</fullName>
    </submittedName>
</protein>
<evidence type="ECO:0000256" key="3">
    <source>
        <dbReference type="ARBA" id="ARBA00023108"/>
    </source>
</evidence>
<feature type="domain" description="Protein EARLY FLOWERING 4" evidence="6">
    <location>
        <begin position="14"/>
        <end position="94"/>
    </location>
</feature>
<dbReference type="OrthoDB" id="1895690at2759"/>
<dbReference type="GO" id="GO:0042753">
    <property type="term" value="P:positive regulation of circadian rhythm"/>
    <property type="evidence" value="ECO:0007669"/>
    <property type="project" value="InterPro"/>
</dbReference>
<dbReference type="InParanoid" id="A0A2R6PSZ7"/>
<evidence type="ECO:0000313" key="8">
    <source>
        <dbReference type="Proteomes" id="UP000241394"/>
    </source>
</evidence>
<dbReference type="GO" id="GO:0009649">
    <property type="term" value="P:entrainment of circadian clock"/>
    <property type="evidence" value="ECO:0007669"/>
    <property type="project" value="TreeGrafter"/>
</dbReference>
<keyword evidence="4" id="KW-0539">Nucleus</keyword>
<dbReference type="GO" id="GO:0005634">
    <property type="term" value="C:nucleus"/>
    <property type="evidence" value="ECO:0007669"/>
    <property type="project" value="UniProtKB-SubCell"/>
</dbReference>
<dbReference type="PANTHER" id="PTHR33469:SF16">
    <property type="entry name" value="PROTEIN ELF4-LIKE 4"/>
    <property type="match status" value="1"/>
</dbReference>
<proteinExistence type="inferred from homology"/>
<keyword evidence="3" id="KW-0090">Biological rhythms</keyword>
<evidence type="ECO:0000256" key="5">
    <source>
        <dbReference type="SAM" id="MobiDB-lite"/>
    </source>
</evidence>
<feature type="compositionally biased region" description="Low complexity" evidence="5">
    <location>
        <begin position="85"/>
        <end position="95"/>
    </location>
</feature>
<comment type="subcellular location">
    <subcellularLocation>
        <location evidence="1">Nucleus</location>
    </subcellularLocation>
</comment>
<dbReference type="GO" id="GO:0048511">
    <property type="term" value="P:rhythmic process"/>
    <property type="evidence" value="ECO:0007669"/>
    <property type="project" value="UniProtKB-KW"/>
</dbReference>
<gene>
    <name evidence="7" type="ORF">CEY00_Acc22330</name>
</gene>
<accession>A0A2R6PSZ7</accession>
<dbReference type="AlphaFoldDB" id="A0A2R6PSZ7"/>
<evidence type="ECO:0000256" key="4">
    <source>
        <dbReference type="ARBA" id="ARBA00023242"/>
    </source>
</evidence>
<feature type="region of interest" description="Disordered" evidence="5">
    <location>
        <begin position="85"/>
        <end position="112"/>
    </location>
</feature>
<dbReference type="Proteomes" id="UP000241394">
    <property type="component" value="Chromosome LG23"/>
</dbReference>
<dbReference type="OMA" id="NEVNQNH"/>
<evidence type="ECO:0000259" key="6">
    <source>
        <dbReference type="Pfam" id="PF07011"/>
    </source>
</evidence>
<comment type="caution">
    <text evidence="7">The sequence shown here is derived from an EMBL/GenBank/DDBJ whole genome shotgun (WGS) entry which is preliminary data.</text>
</comment>
<dbReference type="InterPro" id="IPR009741">
    <property type="entry name" value="EARLY_FLOWERING_4_dom"/>
</dbReference>
<keyword evidence="8" id="KW-1185">Reference proteome</keyword>
<reference evidence="7 8" key="1">
    <citation type="submission" date="2017-07" db="EMBL/GenBank/DDBJ databases">
        <title>An improved, manually edited Actinidia chinensis var. chinensis (kiwifruit) genome highlights the challenges associated with draft genomes and gene prediction in plants.</title>
        <authorList>
            <person name="Pilkington S."/>
            <person name="Crowhurst R."/>
            <person name="Hilario E."/>
            <person name="Nardozza S."/>
            <person name="Fraser L."/>
            <person name="Peng Y."/>
            <person name="Gunaseelan K."/>
            <person name="Simpson R."/>
            <person name="Tahir J."/>
            <person name="Deroles S."/>
            <person name="Templeton K."/>
            <person name="Luo Z."/>
            <person name="Davy M."/>
            <person name="Cheng C."/>
            <person name="Mcneilage M."/>
            <person name="Scaglione D."/>
            <person name="Liu Y."/>
            <person name="Zhang Q."/>
            <person name="Datson P."/>
            <person name="De Silva N."/>
            <person name="Gardiner S."/>
            <person name="Bassett H."/>
            <person name="Chagne D."/>
            <person name="Mccallum J."/>
            <person name="Dzierzon H."/>
            <person name="Deng C."/>
            <person name="Wang Y.-Y."/>
            <person name="Barron N."/>
            <person name="Manako K."/>
            <person name="Bowen J."/>
            <person name="Foster T."/>
            <person name="Erridge Z."/>
            <person name="Tiffin H."/>
            <person name="Waite C."/>
            <person name="Davies K."/>
            <person name="Grierson E."/>
            <person name="Laing W."/>
            <person name="Kirk R."/>
            <person name="Chen X."/>
            <person name="Wood M."/>
            <person name="Montefiori M."/>
            <person name="Brummell D."/>
            <person name="Schwinn K."/>
            <person name="Catanach A."/>
            <person name="Fullerton C."/>
            <person name="Li D."/>
            <person name="Meiyalaghan S."/>
            <person name="Nieuwenhuizen N."/>
            <person name="Read N."/>
            <person name="Prakash R."/>
            <person name="Hunter D."/>
            <person name="Zhang H."/>
            <person name="Mckenzie M."/>
            <person name="Knabel M."/>
            <person name="Harris A."/>
            <person name="Allan A."/>
            <person name="Chen A."/>
            <person name="Janssen B."/>
            <person name="Plunkett B."/>
            <person name="Dwamena C."/>
            <person name="Voogd C."/>
            <person name="Leif D."/>
            <person name="Lafferty D."/>
            <person name="Souleyre E."/>
            <person name="Varkonyi-Gasic E."/>
            <person name="Gambi F."/>
            <person name="Hanley J."/>
            <person name="Yao J.-L."/>
            <person name="Cheung J."/>
            <person name="David K."/>
            <person name="Warren B."/>
            <person name="Marsh K."/>
            <person name="Snowden K."/>
            <person name="Lin-Wang K."/>
            <person name="Brian L."/>
            <person name="Martinez-Sanchez M."/>
            <person name="Wang M."/>
            <person name="Ileperuma N."/>
            <person name="Macnee N."/>
            <person name="Campin R."/>
            <person name="Mcatee P."/>
            <person name="Drummond R."/>
            <person name="Espley R."/>
            <person name="Ireland H."/>
            <person name="Wu R."/>
            <person name="Atkinson R."/>
            <person name="Karunairetnam S."/>
            <person name="Bulley S."/>
            <person name="Chunkath S."/>
            <person name="Hanley Z."/>
            <person name="Storey R."/>
            <person name="Thrimawithana A."/>
            <person name="Thomson S."/>
            <person name="David C."/>
            <person name="Testolin R."/>
        </authorList>
    </citation>
    <scope>NUCLEOTIDE SEQUENCE [LARGE SCALE GENOMIC DNA]</scope>
    <source>
        <strain evidence="8">cv. Red5</strain>
        <tissue evidence="7">Young leaf</tissue>
    </source>
</reference>
<dbReference type="Gramene" id="PSR96195">
    <property type="protein sequence ID" value="PSR96195"/>
    <property type="gene ID" value="CEY00_Acc22330"/>
</dbReference>
<dbReference type="PANTHER" id="PTHR33469">
    <property type="entry name" value="PROTEIN ELF4-LIKE 4"/>
    <property type="match status" value="1"/>
</dbReference>
<dbReference type="InterPro" id="IPR040462">
    <property type="entry name" value="EARLY_FLOWERING_4"/>
</dbReference>
<name>A0A2R6PSZ7_ACTCC</name>
<dbReference type="Pfam" id="PF07011">
    <property type="entry name" value="Elf4"/>
    <property type="match status" value="1"/>
</dbReference>
<dbReference type="STRING" id="1590841.A0A2R6PSZ7"/>
<comment type="similarity">
    <text evidence="2">Belongs to the EARLY FLOWERING 4 family.</text>
</comment>